<feature type="domain" description="PNPLA" evidence="10">
    <location>
        <begin position="526"/>
        <end position="769"/>
    </location>
</feature>
<evidence type="ECO:0000313" key="11">
    <source>
        <dbReference type="EMBL" id="KMZ70538.1"/>
    </source>
</evidence>
<evidence type="ECO:0000256" key="2">
    <source>
        <dbReference type="ARBA" id="ARBA00022737"/>
    </source>
</evidence>
<organism evidence="11 12">
    <name type="scientific">Zostera marina</name>
    <name type="common">Eelgrass</name>
    <dbReference type="NCBI Taxonomy" id="29655"/>
    <lineage>
        <taxon>Eukaryota</taxon>
        <taxon>Viridiplantae</taxon>
        <taxon>Streptophyta</taxon>
        <taxon>Embryophyta</taxon>
        <taxon>Tracheophyta</taxon>
        <taxon>Spermatophyta</taxon>
        <taxon>Magnoliopsida</taxon>
        <taxon>Liliopsida</taxon>
        <taxon>Zosteraceae</taxon>
        <taxon>Zostera</taxon>
    </lineage>
</organism>
<name>A0A0K9PN89_ZOSMR</name>
<protein>
    <recommendedName>
        <fullName evidence="8">Patatin</fullName>
        <ecNumber evidence="8">3.1.1.-</ecNumber>
    </recommendedName>
</protein>
<dbReference type="PANTHER" id="PTHR24185">
    <property type="entry name" value="CALCIUM-INDEPENDENT PHOSPHOLIPASE A2-GAMMA"/>
    <property type="match status" value="1"/>
</dbReference>
<gene>
    <name evidence="11" type="ORF">ZOSMA_19G01270</name>
</gene>
<dbReference type="Gene3D" id="3.80.10.10">
    <property type="entry name" value="Ribonuclease Inhibitor"/>
    <property type="match status" value="1"/>
</dbReference>
<dbReference type="Pfam" id="PF01734">
    <property type="entry name" value="Patatin"/>
    <property type="match status" value="1"/>
</dbReference>
<dbReference type="InterPro" id="IPR001611">
    <property type="entry name" value="Leu-rich_rpt"/>
</dbReference>
<dbReference type="OMA" id="CWENRRT"/>
<feature type="short sequence motif" description="GXSXG" evidence="7">
    <location>
        <begin position="562"/>
        <end position="566"/>
    </location>
</feature>
<evidence type="ECO:0000256" key="3">
    <source>
        <dbReference type="ARBA" id="ARBA00022801"/>
    </source>
</evidence>
<comment type="function">
    <text evidence="6">Possesses non-specific lipolytic acyl hydrolase (LAH) activity. Hydrolyzes phospholipids as well as galactolipids. May play a role in disease resistance.</text>
</comment>
<dbReference type="GO" id="GO:0016042">
    <property type="term" value="P:lipid catabolic process"/>
    <property type="evidence" value="ECO:0007669"/>
    <property type="project" value="UniProtKB-UniRule"/>
</dbReference>
<keyword evidence="5 7" id="KW-0443">Lipid metabolism</keyword>
<dbReference type="Gene3D" id="3.40.1090.10">
    <property type="entry name" value="Cytosolic phospholipase A2 catalytic domain"/>
    <property type="match status" value="1"/>
</dbReference>
<keyword evidence="4 7" id="KW-0442">Lipid degradation</keyword>
<keyword evidence="2" id="KW-0677">Repeat</keyword>
<reference evidence="12" key="1">
    <citation type="journal article" date="2016" name="Nature">
        <title>The genome of the seagrass Zostera marina reveals angiosperm adaptation to the sea.</title>
        <authorList>
            <person name="Olsen J.L."/>
            <person name="Rouze P."/>
            <person name="Verhelst B."/>
            <person name="Lin Y.-C."/>
            <person name="Bayer T."/>
            <person name="Collen J."/>
            <person name="Dattolo E."/>
            <person name="De Paoli E."/>
            <person name="Dittami S."/>
            <person name="Maumus F."/>
            <person name="Michel G."/>
            <person name="Kersting A."/>
            <person name="Lauritano C."/>
            <person name="Lohaus R."/>
            <person name="Toepel M."/>
            <person name="Tonon T."/>
            <person name="Vanneste K."/>
            <person name="Amirebrahimi M."/>
            <person name="Brakel J."/>
            <person name="Bostroem C."/>
            <person name="Chovatia M."/>
            <person name="Grimwood J."/>
            <person name="Jenkins J.W."/>
            <person name="Jueterbock A."/>
            <person name="Mraz A."/>
            <person name="Stam W.T."/>
            <person name="Tice H."/>
            <person name="Bornberg-Bauer E."/>
            <person name="Green P.J."/>
            <person name="Pearson G.A."/>
            <person name="Procaccini G."/>
            <person name="Duarte C.M."/>
            <person name="Schmutz J."/>
            <person name="Reusch T.B.H."/>
            <person name="Van de Peer Y."/>
        </authorList>
    </citation>
    <scope>NUCLEOTIDE SEQUENCE [LARGE SCALE GENOMIC DNA]</scope>
    <source>
        <strain evidence="12">cv. Finnish</strain>
    </source>
</reference>
<dbReference type="GO" id="GO:0016020">
    <property type="term" value="C:membrane"/>
    <property type="evidence" value="ECO:0000318"/>
    <property type="project" value="GO_Central"/>
</dbReference>
<dbReference type="EC" id="3.1.1.-" evidence="8"/>
<comment type="function">
    <text evidence="8">Lipolytic acyl hydrolase (LAH).</text>
</comment>
<keyword evidence="12" id="KW-1185">Reference proteome</keyword>
<keyword evidence="3 7" id="KW-0378">Hydrolase</keyword>
<dbReference type="InterPro" id="IPR003591">
    <property type="entry name" value="Leu-rich_rpt_typical-subtyp"/>
</dbReference>
<evidence type="ECO:0000256" key="6">
    <source>
        <dbReference type="ARBA" id="ARBA00025642"/>
    </source>
</evidence>
<evidence type="ECO:0000256" key="8">
    <source>
        <dbReference type="RuleBase" id="RU361262"/>
    </source>
</evidence>
<dbReference type="GO" id="GO:0006631">
    <property type="term" value="P:fatty acid metabolic process"/>
    <property type="evidence" value="ECO:0000318"/>
    <property type="project" value="GO_Central"/>
</dbReference>
<feature type="short sequence motif" description="GXGXXG" evidence="7">
    <location>
        <begin position="530"/>
        <end position="535"/>
    </location>
</feature>
<dbReference type="PANTHER" id="PTHR24185:SF1">
    <property type="entry name" value="CALCIUM-INDEPENDENT PHOSPHOLIPASE A2-GAMMA"/>
    <property type="match status" value="1"/>
</dbReference>
<dbReference type="InterPro" id="IPR011989">
    <property type="entry name" value="ARM-like"/>
</dbReference>
<evidence type="ECO:0000256" key="4">
    <source>
        <dbReference type="ARBA" id="ARBA00022963"/>
    </source>
</evidence>
<dbReference type="GO" id="GO:0004620">
    <property type="term" value="F:phospholipase activity"/>
    <property type="evidence" value="ECO:0000318"/>
    <property type="project" value="GO_Central"/>
</dbReference>
<dbReference type="PROSITE" id="PS51635">
    <property type="entry name" value="PNPLA"/>
    <property type="match status" value="1"/>
</dbReference>
<feature type="active site" description="Proton acceptor" evidence="7">
    <location>
        <position position="756"/>
    </location>
</feature>
<evidence type="ECO:0000256" key="9">
    <source>
        <dbReference type="SAM" id="MobiDB-lite"/>
    </source>
</evidence>
<dbReference type="SUPFAM" id="SSF52151">
    <property type="entry name" value="FabD/lysophospholipase-like"/>
    <property type="match status" value="1"/>
</dbReference>
<dbReference type="InterPro" id="IPR002641">
    <property type="entry name" value="PNPLA_dom"/>
</dbReference>
<dbReference type="InterPro" id="IPR016024">
    <property type="entry name" value="ARM-type_fold"/>
</dbReference>
<evidence type="ECO:0000256" key="7">
    <source>
        <dbReference type="PROSITE-ProRule" id="PRU01161"/>
    </source>
</evidence>
<feature type="compositionally biased region" description="Acidic residues" evidence="9">
    <location>
        <begin position="1239"/>
        <end position="1250"/>
    </location>
</feature>
<comment type="caution">
    <text evidence="11">The sequence shown here is derived from an EMBL/GenBank/DDBJ whole genome shotgun (WGS) entry which is preliminary data.</text>
</comment>
<evidence type="ECO:0000259" key="10">
    <source>
        <dbReference type="PROSITE" id="PS51635"/>
    </source>
</evidence>
<dbReference type="InterPro" id="IPR016035">
    <property type="entry name" value="Acyl_Trfase/lysoPLipase"/>
</dbReference>
<dbReference type="Pfam" id="PF13855">
    <property type="entry name" value="LRR_8"/>
    <property type="match status" value="1"/>
</dbReference>
<evidence type="ECO:0000256" key="5">
    <source>
        <dbReference type="ARBA" id="ARBA00023098"/>
    </source>
</evidence>
<feature type="active site" description="Nucleophile" evidence="7">
    <location>
        <position position="564"/>
    </location>
</feature>
<sequence length="1326" mass="148038">MSWGLGWKRSSDIFHLALIYGDTSDPIAEEDPSNPKTSVPDNPLGFRIDLDWISGDDEEQAVLRLQSQIMVALPPLQDRVIVRFEEDEEKVLTVDMKVVKRRELLRSITMSKPAGSGQQSDGIGVLTRLVRSSLEVVDVDETSSSFTSAAIGGGDHWKNVTVLSLCGCGLSAFPEDLTRLPLLERLYLNNNKLTVLPPEFGELKYLKDLRVDHNMLVSVPVELRQCVELEELSLEHNKLIRLLLDFRAMAKLRILRLFGNPLEFLPEILPLHSLRHLSLANIRIKATENLKSVNVDIEMESSYFIASRHKLDAFCSLIFRFSSCHHPLLASTLAKVMQDQANHVAITNQENALRQLISMINNDDRHVVEQACFTLSSLASDVSLAMQLIKSDIMQPIELVLKSISEEELISVLQVVVKLAFVSDIVAQKMMTKDLIKSLKALCTRKNIEVQRLALLSIGNLAFCYEIRQVLATSDSLRELLLLLTVASTPCVIKAAARALAILGENEKLRRALKGTNIRKQGLRILSMDGGGMKGLATVQMLKQIEQGTGKKIHELFDLICGTSTGGMLAVALGIKMMTLDQCEEIYKKLGKLVFTEPIPKDNEAATWREKLDQLYKSSSQSYRVVVHGSKHNADEFERLLQEMCADDDGDLLIESAVKNCPKVFVVSTLVSVMPAQPFLFRNYQYPAGTLEVQMGAIDSLAMNGSRMTITGDQIGIRRNAFIGSCKHRIWEAIRASSAAPYYLDDFSLDVNRWQDGAIVGNNPTIFAIREAQLLWPDTPIDCLVSVGCGSIPTKTRKGGWRYFDTGQVLIESACAVDRVEEALDTLIPMLPEIHYFRFNPVDERCIMELDETDPAEWIKLEAATDEYIQHNSLAFKNVCGCLFPGHQYEENWMEKSKSHNFHKAKTSNGVLKDNISLGRRRMVLLVESAYSHDLGKMVNHARSLETFCSRNGIRVSLMNRNSETPKSAAAFRTPFTSPLFTGSFPSSPLVYSPPELGPRMINRIDFVPPLSLDGIHTGKVTECPPISPACREPPLPVKTLHDKLQNLTQIGVIHLALQNDSKGSILSWQNDVFVVAEPGELADRFLLSVKLSLSSLMRGRHRKYMYILDKISSVADLVASWPYFHVGGILHRYIGRQTQVMEDDQEIGAFMFRRTVPSIHLIPEDIHLMVGAWKDRIIISTGKYGPTPSLLKAFLDSGAKAVISSSIEPPETQSLDPNGTVAGEAVENGKFVIGDDEVEDEEAETDEAETGPPSSVSDWEDSDLDRVGDSFISWKDDDEEELSLFVCHLYDMLFREGTSVDVALQHAQRSHPKLRYSCHLPNTIL</sequence>
<dbReference type="SUPFAM" id="SSF52058">
    <property type="entry name" value="L domain-like"/>
    <property type="match status" value="1"/>
</dbReference>
<dbReference type="InterPro" id="IPR045217">
    <property type="entry name" value="PNPLA8-like"/>
</dbReference>
<dbReference type="STRING" id="29655.A0A0K9PN89"/>
<accession>A0A0K9PN89</accession>
<evidence type="ECO:0000256" key="1">
    <source>
        <dbReference type="ARBA" id="ARBA00022614"/>
    </source>
</evidence>
<dbReference type="OrthoDB" id="630895at2759"/>
<dbReference type="SUPFAM" id="SSF48371">
    <property type="entry name" value="ARM repeat"/>
    <property type="match status" value="1"/>
</dbReference>
<dbReference type="SMART" id="SM00369">
    <property type="entry name" value="LRR_TYP"/>
    <property type="match status" value="3"/>
</dbReference>
<keyword evidence="1" id="KW-0433">Leucine-rich repeat</keyword>
<comment type="domain">
    <text evidence="8">The nitrogen atoms of the two glycine residues in the GGXR motif define the oxyanion hole, and stabilize the oxyanion that forms during the nucleophilic attack by the catalytic serine during substrate cleavage.</text>
</comment>
<feature type="region of interest" description="Disordered" evidence="9">
    <location>
        <begin position="1239"/>
        <end position="1264"/>
    </location>
</feature>
<evidence type="ECO:0000313" key="12">
    <source>
        <dbReference type="Proteomes" id="UP000036987"/>
    </source>
</evidence>
<feature type="short sequence motif" description="DGA/G" evidence="7">
    <location>
        <begin position="756"/>
        <end position="758"/>
    </location>
</feature>
<dbReference type="Proteomes" id="UP000036987">
    <property type="component" value="Unassembled WGS sequence"/>
</dbReference>
<proteinExistence type="inferred from homology"/>
<dbReference type="InterPro" id="IPR032675">
    <property type="entry name" value="LRR_dom_sf"/>
</dbReference>
<dbReference type="Gene3D" id="1.25.10.10">
    <property type="entry name" value="Leucine-rich Repeat Variant"/>
    <property type="match status" value="1"/>
</dbReference>
<dbReference type="CDD" id="cd07211">
    <property type="entry name" value="Pat_PNPLA8"/>
    <property type="match status" value="1"/>
</dbReference>
<comment type="similarity">
    <text evidence="8">Belongs to the patatin family.</text>
</comment>
<dbReference type="EMBL" id="LFYR01000728">
    <property type="protein sequence ID" value="KMZ70538.1"/>
    <property type="molecule type" value="Genomic_DNA"/>
</dbReference>